<dbReference type="Gene3D" id="6.10.250.790">
    <property type="match status" value="1"/>
</dbReference>
<dbReference type="InterPro" id="IPR007838">
    <property type="entry name" value="Cell_div_ZapA-like"/>
</dbReference>
<evidence type="ECO:0000256" key="3">
    <source>
        <dbReference type="ARBA" id="ARBA00022490"/>
    </source>
</evidence>
<evidence type="ECO:0000256" key="1">
    <source>
        <dbReference type="ARBA" id="ARBA00004496"/>
    </source>
</evidence>
<comment type="function">
    <text evidence="7">Activator of cell division through the inhibition of FtsZ GTPase activity, therefore promoting FtsZ assembly into bundles of protofilaments necessary for the formation of the division Z ring. It is recruited early at mid-cell but it is not essential for cell division.</text>
</comment>
<dbReference type="RefSeq" id="WP_085051316.1">
    <property type="nucleotide sequence ID" value="NZ_LNQR01000030.1"/>
</dbReference>
<evidence type="ECO:0000313" key="10">
    <source>
        <dbReference type="EMBL" id="KWT91671.1"/>
    </source>
</evidence>
<comment type="subunit">
    <text evidence="8">Homodimer. Interacts with FtsZ.</text>
</comment>
<dbReference type="InterPro" id="IPR053712">
    <property type="entry name" value="Bac_CellDiv_Activator"/>
</dbReference>
<dbReference type="PANTHER" id="PTHR34981:SF1">
    <property type="entry name" value="CELL DIVISION PROTEIN ZAPA"/>
    <property type="match status" value="1"/>
</dbReference>
<keyword evidence="11" id="KW-1185">Reference proteome</keyword>
<name>A0ABR5SIN8_9BACT</name>
<proteinExistence type="predicted"/>
<evidence type="ECO:0000256" key="2">
    <source>
        <dbReference type="ARBA" id="ARBA00015195"/>
    </source>
</evidence>
<protein>
    <recommendedName>
        <fullName evidence="2">Cell division protein ZapA</fullName>
    </recommendedName>
    <alternativeName>
        <fullName evidence="9">Z ring-associated protein ZapA</fullName>
    </alternativeName>
</protein>
<dbReference type="Pfam" id="PF05164">
    <property type="entry name" value="ZapA"/>
    <property type="match status" value="1"/>
</dbReference>
<evidence type="ECO:0000256" key="8">
    <source>
        <dbReference type="ARBA" id="ARBA00026068"/>
    </source>
</evidence>
<evidence type="ECO:0000313" key="11">
    <source>
        <dbReference type="Proteomes" id="UP000060487"/>
    </source>
</evidence>
<sequence>MGSAEVYIMGHKYILSGDGPDEYVMELALYLNRKCQEVFESSPNIHPLKASLIASLSITDELFKLRKQTKDLESQAQSALDSILD</sequence>
<organism evidence="10 11">
    <name type="scientific">Candidatus Magnetominusculus xianensis</name>
    <dbReference type="NCBI Taxonomy" id="1748249"/>
    <lineage>
        <taxon>Bacteria</taxon>
        <taxon>Pseudomonadati</taxon>
        <taxon>Nitrospirota</taxon>
        <taxon>Nitrospiria</taxon>
        <taxon>Nitrospirales</taxon>
        <taxon>Nitrospiraceae</taxon>
        <taxon>Candidatus Magnetominusculus</taxon>
    </lineage>
</organism>
<evidence type="ECO:0000256" key="4">
    <source>
        <dbReference type="ARBA" id="ARBA00022618"/>
    </source>
</evidence>
<keyword evidence="3" id="KW-0963">Cytoplasm</keyword>
<dbReference type="Proteomes" id="UP000060487">
    <property type="component" value="Unassembled WGS sequence"/>
</dbReference>
<dbReference type="PANTHER" id="PTHR34981">
    <property type="entry name" value="CELL DIVISION PROTEIN ZAPA"/>
    <property type="match status" value="1"/>
</dbReference>
<dbReference type="SUPFAM" id="SSF102829">
    <property type="entry name" value="Cell division protein ZapA-like"/>
    <property type="match status" value="1"/>
</dbReference>
<gene>
    <name evidence="10" type="ORF">ASN18_0789</name>
</gene>
<reference evidence="10 11" key="1">
    <citation type="submission" date="2015-11" db="EMBL/GenBank/DDBJ databases">
        <authorList>
            <person name="Lin W."/>
        </authorList>
    </citation>
    <scope>NUCLEOTIDE SEQUENCE [LARGE SCALE GENOMIC DNA]</scope>
    <source>
        <strain evidence="10 11">HCH-1</strain>
    </source>
</reference>
<dbReference type="GO" id="GO:0051301">
    <property type="term" value="P:cell division"/>
    <property type="evidence" value="ECO:0007669"/>
    <property type="project" value="UniProtKB-KW"/>
</dbReference>
<comment type="subcellular location">
    <subcellularLocation>
        <location evidence="1">Cytoplasm</location>
    </subcellularLocation>
</comment>
<keyword evidence="5" id="KW-0717">Septation</keyword>
<evidence type="ECO:0000256" key="7">
    <source>
        <dbReference type="ARBA" id="ARBA00024910"/>
    </source>
</evidence>
<comment type="caution">
    <text evidence="10">The sequence shown here is derived from an EMBL/GenBank/DDBJ whole genome shotgun (WGS) entry which is preliminary data.</text>
</comment>
<keyword evidence="4 10" id="KW-0132">Cell division</keyword>
<dbReference type="EMBL" id="LNQR01000030">
    <property type="protein sequence ID" value="KWT91671.1"/>
    <property type="molecule type" value="Genomic_DNA"/>
</dbReference>
<evidence type="ECO:0000256" key="6">
    <source>
        <dbReference type="ARBA" id="ARBA00023306"/>
    </source>
</evidence>
<accession>A0ABR5SIN8</accession>
<evidence type="ECO:0000256" key="9">
    <source>
        <dbReference type="ARBA" id="ARBA00033158"/>
    </source>
</evidence>
<keyword evidence="6" id="KW-0131">Cell cycle</keyword>
<dbReference type="InterPro" id="IPR036192">
    <property type="entry name" value="Cell_div_ZapA-like_sf"/>
</dbReference>
<evidence type="ECO:0000256" key="5">
    <source>
        <dbReference type="ARBA" id="ARBA00023210"/>
    </source>
</evidence>